<gene>
    <name evidence="5" type="ORF">SDC9_153519</name>
</gene>
<dbReference type="Pfam" id="PF05719">
    <property type="entry name" value="GPP34"/>
    <property type="match status" value="1"/>
</dbReference>
<reference evidence="5" key="1">
    <citation type="submission" date="2019-08" db="EMBL/GenBank/DDBJ databases">
        <authorList>
            <person name="Kucharzyk K."/>
            <person name="Murdoch R.W."/>
            <person name="Higgins S."/>
            <person name="Loffler F."/>
        </authorList>
    </citation>
    <scope>NUCLEOTIDE SEQUENCE</scope>
</reference>
<comment type="subcellular location">
    <subcellularLocation>
        <location evidence="1">Golgi apparatus membrane</location>
        <topology evidence="1">Peripheral membrane protein</topology>
        <orientation evidence="1">Cytoplasmic side</orientation>
    </subcellularLocation>
</comment>
<comment type="caution">
    <text evidence="5">The sequence shown here is derived from an EMBL/GenBank/DDBJ whole genome shotgun (WGS) entry which is preliminary data.</text>
</comment>
<dbReference type="Gene3D" id="1.10.3630.10">
    <property type="entry name" value="yeast vps74-n-term truncation variant domain like"/>
    <property type="match status" value="1"/>
</dbReference>
<protein>
    <recommendedName>
        <fullName evidence="6">GPP34 family phosphoprotein</fullName>
    </recommendedName>
</protein>
<evidence type="ECO:0000256" key="2">
    <source>
        <dbReference type="ARBA" id="ARBA00023034"/>
    </source>
</evidence>
<evidence type="ECO:0000313" key="5">
    <source>
        <dbReference type="EMBL" id="MPN06263.1"/>
    </source>
</evidence>
<keyword evidence="4" id="KW-0472">Membrane</keyword>
<name>A0A645F0T1_9ZZZZ</name>
<evidence type="ECO:0000256" key="4">
    <source>
        <dbReference type="ARBA" id="ARBA00023136"/>
    </source>
</evidence>
<dbReference type="GO" id="GO:0000139">
    <property type="term" value="C:Golgi membrane"/>
    <property type="evidence" value="ECO:0007669"/>
    <property type="project" value="UniProtKB-SubCell"/>
</dbReference>
<evidence type="ECO:0000256" key="1">
    <source>
        <dbReference type="ARBA" id="ARBA00004255"/>
    </source>
</evidence>
<dbReference type="EMBL" id="VSSQ01052164">
    <property type="protein sequence ID" value="MPN06263.1"/>
    <property type="molecule type" value="Genomic_DNA"/>
</dbReference>
<sequence>MDFFGNLAHQITLLAINEQTGRVRNRGQLKLAAAGATLAELAMQERVSLVDKKVQVHDARPIGDPLLDAMLRVLGTHPAHRPARIIQAGGGFYLDQSLEDMTRSGWLVKTPARGLGGDRYRILNAQELSTARELAATAIRDPAGVTSRAACLGGLALELQFGKWLAPEAGWRQRWRSQRVLQQRDWVVKAVHDIIASQQSATTAAISS</sequence>
<dbReference type="InterPro" id="IPR008628">
    <property type="entry name" value="GPP34-like"/>
</dbReference>
<evidence type="ECO:0008006" key="6">
    <source>
        <dbReference type="Google" id="ProtNLM"/>
    </source>
</evidence>
<accession>A0A645F0T1</accession>
<keyword evidence="3" id="KW-0446">Lipid-binding</keyword>
<dbReference type="GO" id="GO:0070273">
    <property type="term" value="F:phosphatidylinositol-4-phosphate binding"/>
    <property type="evidence" value="ECO:0007669"/>
    <property type="project" value="InterPro"/>
</dbReference>
<keyword evidence="2" id="KW-0333">Golgi apparatus</keyword>
<evidence type="ECO:0000256" key="3">
    <source>
        <dbReference type="ARBA" id="ARBA00023121"/>
    </source>
</evidence>
<proteinExistence type="predicted"/>
<dbReference type="InterPro" id="IPR038261">
    <property type="entry name" value="GPP34-like_sf"/>
</dbReference>
<organism evidence="5">
    <name type="scientific">bioreactor metagenome</name>
    <dbReference type="NCBI Taxonomy" id="1076179"/>
    <lineage>
        <taxon>unclassified sequences</taxon>
        <taxon>metagenomes</taxon>
        <taxon>ecological metagenomes</taxon>
    </lineage>
</organism>
<dbReference type="AlphaFoldDB" id="A0A645F0T1"/>